<evidence type="ECO:0000256" key="3">
    <source>
        <dbReference type="ARBA" id="ARBA00022989"/>
    </source>
</evidence>
<feature type="transmembrane region" description="Helical" evidence="6">
    <location>
        <begin position="65"/>
        <end position="85"/>
    </location>
</feature>
<dbReference type="InterPro" id="IPR052337">
    <property type="entry name" value="SAT4-like"/>
</dbReference>
<reference evidence="8" key="2">
    <citation type="submission" date="2023-06" db="EMBL/GenBank/DDBJ databases">
        <authorList>
            <consortium name="Lawrence Berkeley National Laboratory"/>
            <person name="Haridas S."/>
            <person name="Hensen N."/>
            <person name="Bonometti L."/>
            <person name="Westerberg I."/>
            <person name="Brannstrom I.O."/>
            <person name="Guillou S."/>
            <person name="Cros-Aarteil S."/>
            <person name="Calhoun S."/>
            <person name="Kuo A."/>
            <person name="Mondo S."/>
            <person name="Pangilinan J."/>
            <person name="Riley R."/>
            <person name="Labutti K."/>
            <person name="Andreopoulos B."/>
            <person name="Lipzen A."/>
            <person name="Chen C."/>
            <person name="Yanf M."/>
            <person name="Daum C."/>
            <person name="Ng V."/>
            <person name="Clum A."/>
            <person name="Steindorff A."/>
            <person name="Ohm R."/>
            <person name="Martin F."/>
            <person name="Silar P."/>
            <person name="Natvig D."/>
            <person name="Lalanne C."/>
            <person name="Gautier V."/>
            <person name="Ament-Velasquez S.L."/>
            <person name="Kruys A."/>
            <person name="Hutchinson M.I."/>
            <person name="Powell A.J."/>
            <person name="Barry K."/>
            <person name="Miller A.N."/>
            <person name="Grigoriev I.V."/>
            <person name="Debuchy R."/>
            <person name="Gladieux P."/>
            <person name="Thoren M.H."/>
            <person name="Johannesson H."/>
        </authorList>
    </citation>
    <scope>NUCLEOTIDE SEQUENCE</scope>
    <source>
        <strain evidence="8">CBS 958.72</strain>
    </source>
</reference>
<dbReference type="InterPro" id="IPR049326">
    <property type="entry name" value="Rhodopsin_dom_fungi"/>
</dbReference>
<sequence length="405" mass="44608">MASQPTLQLDLCAIPGGVPPNGQASNLDNPESLGPTLIALSILMIVWSLLFTVARLYVNKSRLKWADYFTVVAFVLGLVYIGLVLSVSKYARHLWDIPACWYTGVYMQILFAQATILGPVIFFSKSAIFLLYLQLFPTGIPQGLRVAIYAGLFLTFCTCWAGIPLSAYFSAPHVGQPWTTLITNGQPARAIPWTIVQGAMSLFLNIYLFILPLPTLFKLRLSTQRRMGLVLTFATAFMGIATSIVGLSFRTQLQTTNDVSWKQGQLFICIIVENSLAIIVSSMPTFGNFMAVQAPESALVKALGLKGSSGGSSNNDSYGPHPGRKWKKWPLGSSPRSVAWPRHNNNLTQWSDPKWDTPSPPQYSLSDITHLRIETGDQNLNIKPGDSHLVRVVEVGQELHPRSIV</sequence>
<reference evidence="8" key="1">
    <citation type="journal article" date="2023" name="Mol. Phylogenet. Evol.">
        <title>Genome-scale phylogeny and comparative genomics of the fungal order Sordariales.</title>
        <authorList>
            <person name="Hensen N."/>
            <person name="Bonometti L."/>
            <person name="Westerberg I."/>
            <person name="Brannstrom I.O."/>
            <person name="Guillou S."/>
            <person name="Cros-Aarteil S."/>
            <person name="Calhoun S."/>
            <person name="Haridas S."/>
            <person name="Kuo A."/>
            <person name="Mondo S."/>
            <person name="Pangilinan J."/>
            <person name="Riley R."/>
            <person name="LaButti K."/>
            <person name="Andreopoulos B."/>
            <person name="Lipzen A."/>
            <person name="Chen C."/>
            <person name="Yan M."/>
            <person name="Daum C."/>
            <person name="Ng V."/>
            <person name="Clum A."/>
            <person name="Steindorff A."/>
            <person name="Ohm R.A."/>
            <person name="Martin F."/>
            <person name="Silar P."/>
            <person name="Natvig D.O."/>
            <person name="Lalanne C."/>
            <person name="Gautier V."/>
            <person name="Ament-Velasquez S.L."/>
            <person name="Kruys A."/>
            <person name="Hutchinson M.I."/>
            <person name="Powell A.J."/>
            <person name="Barry K."/>
            <person name="Miller A.N."/>
            <person name="Grigoriev I.V."/>
            <person name="Debuchy R."/>
            <person name="Gladieux P."/>
            <person name="Hiltunen Thoren M."/>
            <person name="Johannesson H."/>
        </authorList>
    </citation>
    <scope>NUCLEOTIDE SEQUENCE</scope>
    <source>
        <strain evidence="8">CBS 958.72</strain>
    </source>
</reference>
<keyword evidence="2 6" id="KW-0812">Transmembrane</keyword>
<feature type="domain" description="Rhodopsin" evidence="7">
    <location>
        <begin position="53"/>
        <end position="289"/>
    </location>
</feature>
<dbReference type="Proteomes" id="UP001287356">
    <property type="component" value="Unassembled WGS sequence"/>
</dbReference>
<proteinExistence type="inferred from homology"/>
<dbReference type="GO" id="GO:0016020">
    <property type="term" value="C:membrane"/>
    <property type="evidence" value="ECO:0007669"/>
    <property type="project" value="UniProtKB-SubCell"/>
</dbReference>
<comment type="subcellular location">
    <subcellularLocation>
        <location evidence="1">Membrane</location>
        <topology evidence="1">Multi-pass membrane protein</topology>
    </subcellularLocation>
</comment>
<keyword evidence="9" id="KW-1185">Reference proteome</keyword>
<feature type="transmembrane region" description="Helical" evidence="6">
    <location>
        <begin position="229"/>
        <end position="249"/>
    </location>
</feature>
<dbReference type="PANTHER" id="PTHR33048">
    <property type="entry name" value="PTH11-LIKE INTEGRAL MEMBRANE PROTEIN (AFU_ORTHOLOGUE AFUA_5G11245)"/>
    <property type="match status" value="1"/>
</dbReference>
<evidence type="ECO:0000313" key="8">
    <source>
        <dbReference type="EMBL" id="KAK3380757.1"/>
    </source>
</evidence>
<organism evidence="8 9">
    <name type="scientific">Lasiosphaeria ovina</name>
    <dbReference type="NCBI Taxonomy" id="92902"/>
    <lineage>
        <taxon>Eukaryota</taxon>
        <taxon>Fungi</taxon>
        <taxon>Dikarya</taxon>
        <taxon>Ascomycota</taxon>
        <taxon>Pezizomycotina</taxon>
        <taxon>Sordariomycetes</taxon>
        <taxon>Sordariomycetidae</taxon>
        <taxon>Sordariales</taxon>
        <taxon>Lasiosphaeriaceae</taxon>
        <taxon>Lasiosphaeria</taxon>
    </lineage>
</organism>
<comment type="caution">
    <text evidence="8">The sequence shown here is derived from an EMBL/GenBank/DDBJ whole genome shotgun (WGS) entry which is preliminary data.</text>
</comment>
<accession>A0AAE0NFV8</accession>
<evidence type="ECO:0000259" key="7">
    <source>
        <dbReference type="Pfam" id="PF20684"/>
    </source>
</evidence>
<keyword evidence="4 6" id="KW-0472">Membrane</keyword>
<evidence type="ECO:0000313" key="9">
    <source>
        <dbReference type="Proteomes" id="UP001287356"/>
    </source>
</evidence>
<feature type="transmembrane region" description="Helical" evidence="6">
    <location>
        <begin position="105"/>
        <end position="134"/>
    </location>
</feature>
<feature type="transmembrane region" description="Helical" evidence="6">
    <location>
        <begin position="190"/>
        <end position="217"/>
    </location>
</feature>
<dbReference type="AlphaFoldDB" id="A0AAE0NFV8"/>
<evidence type="ECO:0000256" key="4">
    <source>
        <dbReference type="ARBA" id="ARBA00023136"/>
    </source>
</evidence>
<feature type="transmembrane region" description="Helical" evidence="6">
    <location>
        <begin position="37"/>
        <end position="58"/>
    </location>
</feature>
<comment type="similarity">
    <text evidence="5">Belongs to the SAT4 family.</text>
</comment>
<gene>
    <name evidence="8" type="ORF">B0T24DRAFT_616238</name>
</gene>
<dbReference type="EMBL" id="JAULSN010000002">
    <property type="protein sequence ID" value="KAK3380757.1"/>
    <property type="molecule type" value="Genomic_DNA"/>
</dbReference>
<evidence type="ECO:0000256" key="5">
    <source>
        <dbReference type="ARBA" id="ARBA00038359"/>
    </source>
</evidence>
<protein>
    <recommendedName>
        <fullName evidence="7">Rhodopsin domain-containing protein</fullName>
    </recommendedName>
</protein>
<evidence type="ECO:0000256" key="6">
    <source>
        <dbReference type="SAM" id="Phobius"/>
    </source>
</evidence>
<dbReference type="Pfam" id="PF20684">
    <property type="entry name" value="Fung_rhodopsin"/>
    <property type="match status" value="1"/>
</dbReference>
<feature type="transmembrane region" description="Helical" evidence="6">
    <location>
        <begin position="146"/>
        <end position="170"/>
    </location>
</feature>
<evidence type="ECO:0000256" key="2">
    <source>
        <dbReference type="ARBA" id="ARBA00022692"/>
    </source>
</evidence>
<keyword evidence="3 6" id="KW-1133">Transmembrane helix</keyword>
<evidence type="ECO:0000256" key="1">
    <source>
        <dbReference type="ARBA" id="ARBA00004141"/>
    </source>
</evidence>
<name>A0AAE0NFV8_9PEZI</name>
<dbReference type="PANTHER" id="PTHR33048:SF47">
    <property type="entry name" value="INTEGRAL MEMBRANE PROTEIN-RELATED"/>
    <property type="match status" value="1"/>
</dbReference>